<protein>
    <submittedName>
        <fullName evidence="1">Uncharacterized protein</fullName>
    </submittedName>
</protein>
<organism evidence="1">
    <name type="scientific">marine sediment metagenome</name>
    <dbReference type="NCBI Taxonomy" id="412755"/>
    <lineage>
        <taxon>unclassified sequences</taxon>
        <taxon>metagenomes</taxon>
        <taxon>ecological metagenomes</taxon>
    </lineage>
</organism>
<dbReference type="AlphaFoldDB" id="A0A0F9TTR7"/>
<comment type="caution">
    <text evidence="1">The sequence shown here is derived from an EMBL/GenBank/DDBJ whole genome shotgun (WGS) entry which is preliminary data.</text>
</comment>
<proteinExistence type="predicted"/>
<name>A0A0F9TTR7_9ZZZZ</name>
<accession>A0A0F9TTR7</accession>
<reference evidence="1" key="1">
    <citation type="journal article" date="2015" name="Nature">
        <title>Complex archaea that bridge the gap between prokaryotes and eukaryotes.</title>
        <authorList>
            <person name="Spang A."/>
            <person name="Saw J.H."/>
            <person name="Jorgensen S.L."/>
            <person name="Zaremba-Niedzwiedzka K."/>
            <person name="Martijn J."/>
            <person name="Lind A.E."/>
            <person name="van Eijk R."/>
            <person name="Schleper C."/>
            <person name="Guy L."/>
            <person name="Ettema T.J."/>
        </authorList>
    </citation>
    <scope>NUCLEOTIDE SEQUENCE</scope>
</reference>
<dbReference type="EMBL" id="LAZR01000195">
    <property type="protein sequence ID" value="KKN82744.1"/>
    <property type="molecule type" value="Genomic_DNA"/>
</dbReference>
<evidence type="ECO:0000313" key="1">
    <source>
        <dbReference type="EMBL" id="KKN82744.1"/>
    </source>
</evidence>
<gene>
    <name evidence="1" type="ORF">LCGC14_0305680</name>
</gene>
<sequence>MLGFKECQKGNHELQEIVTYGELYDVYTVVRWCSVCGAIIVDKERDGRTYPGKGMKMKLPDITKKELW</sequence>